<evidence type="ECO:0000313" key="2">
    <source>
        <dbReference type="Proteomes" id="UP000799754"/>
    </source>
</evidence>
<sequence length="180" mass="20431">MLPKLLLTLSTLATAYVLPSDDLLSDKCTFTLWHRQQSSVNYIQLNTILDHARNISIDVASSRPVTAFNSYTRLDHDHAFAVAGLLDDERLTVTHAGDDVLRFEVGEVKWSTRRAYGKQGEEGRFVRAWCDAWEWEGSPRRRERKLGCAFPCEKVADEDLGKEEYEGVREGDSQARVGLQ</sequence>
<comment type="caution">
    <text evidence="1">The sequence shown here is derived from an EMBL/GenBank/DDBJ whole genome shotgun (WGS) entry which is preliminary data.</text>
</comment>
<name>A0ACB6S2I4_9PLEO</name>
<gene>
    <name evidence="1" type="ORF">BU25DRAFT_458744</name>
</gene>
<dbReference type="Proteomes" id="UP000799754">
    <property type="component" value="Unassembled WGS sequence"/>
</dbReference>
<protein>
    <submittedName>
        <fullName evidence="1">Uncharacterized protein</fullName>
    </submittedName>
</protein>
<accession>A0ACB6S2I4</accession>
<keyword evidence="2" id="KW-1185">Reference proteome</keyword>
<dbReference type="EMBL" id="MU006717">
    <property type="protein sequence ID" value="KAF2627414.1"/>
    <property type="molecule type" value="Genomic_DNA"/>
</dbReference>
<reference evidence="1" key="1">
    <citation type="journal article" date="2020" name="Stud. Mycol.">
        <title>101 Dothideomycetes genomes: a test case for predicting lifestyles and emergence of pathogens.</title>
        <authorList>
            <person name="Haridas S."/>
            <person name="Albert R."/>
            <person name="Binder M."/>
            <person name="Bloem J."/>
            <person name="Labutti K."/>
            <person name="Salamov A."/>
            <person name="Andreopoulos B."/>
            <person name="Baker S."/>
            <person name="Barry K."/>
            <person name="Bills G."/>
            <person name="Bluhm B."/>
            <person name="Cannon C."/>
            <person name="Castanera R."/>
            <person name="Culley D."/>
            <person name="Daum C."/>
            <person name="Ezra D."/>
            <person name="Gonzalez J."/>
            <person name="Henrissat B."/>
            <person name="Kuo A."/>
            <person name="Liang C."/>
            <person name="Lipzen A."/>
            <person name="Lutzoni F."/>
            <person name="Magnuson J."/>
            <person name="Mondo S."/>
            <person name="Nolan M."/>
            <person name="Ohm R."/>
            <person name="Pangilinan J."/>
            <person name="Park H.-J."/>
            <person name="Ramirez L."/>
            <person name="Alfaro M."/>
            <person name="Sun H."/>
            <person name="Tritt A."/>
            <person name="Yoshinaga Y."/>
            <person name="Zwiers L.-H."/>
            <person name="Turgeon B."/>
            <person name="Goodwin S."/>
            <person name="Spatafora J."/>
            <person name="Crous P."/>
            <person name="Grigoriev I."/>
        </authorList>
    </citation>
    <scope>NUCLEOTIDE SEQUENCE</scope>
    <source>
        <strain evidence="1">CBS 525.71</strain>
    </source>
</reference>
<organism evidence="1 2">
    <name type="scientific">Macroventuria anomochaeta</name>
    <dbReference type="NCBI Taxonomy" id="301207"/>
    <lineage>
        <taxon>Eukaryota</taxon>
        <taxon>Fungi</taxon>
        <taxon>Dikarya</taxon>
        <taxon>Ascomycota</taxon>
        <taxon>Pezizomycotina</taxon>
        <taxon>Dothideomycetes</taxon>
        <taxon>Pleosporomycetidae</taxon>
        <taxon>Pleosporales</taxon>
        <taxon>Pleosporineae</taxon>
        <taxon>Didymellaceae</taxon>
        <taxon>Macroventuria</taxon>
    </lineage>
</organism>
<proteinExistence type="predicted"/>
<evidence type="ECO:0000313" key="1">
    <source>
        <dbReference type="EMBL" id="KAF2627414.1"/>
    </source>
</evidence>